<keyword evidence="3" id="KW-1185">Reference proteome</keyword>
<dbReference type="Proteomes" id="UP000222056">
    <property type="component" value="Unassembled WGS sequence"/>
</dbReference>
<keyword evidence="1" id="KW-1133">Transmembrane helix</keyword>
<protein>
    <submittedName>
        <fullName evidence="2">Uncharacterized protein</fullName>
    </submittedName>
</protein>
<reference evidence="3" key="1">
    <citation type="submission" date="2016-10" db="EMBL/GenBank/DDBJ databases">
        <authorList>
            <person name="Varghese N."/>
            <person name="Submissions S."/>
        </authorList>
    </citation>
    <scope>NUCLEOTIDE SEQUENCE [LARGE SCALE GENOMIC DNA]</scope>
    <source>
        <strain evidence="3">ATCC 35263</strain>
    </source>
</reference>
<feature type="transmembrane region" description="Helical" evidence="1">
    <location>
        <begin position="12"/>
        <end position="31"/>
    </location>
</feature>
<dbReference type="AlphaFoldDB" id="A0A1H6FM52"/>
<accession>A0A1H6FM52</accession>
<evidence type="ECO:0000313" key="3">
    <source>
        <dbReference type="Proteomes" id="UP000222056"/>
    </source>
</evidence>
<name>A0A1H6FM52_THEAL</name>
<dbReference type="EMBL" id="FNWJ01000001">
    <property type="protein sequence ID" value="SEH10913.1"/>
    <property type="molecule type" value="Genomic_DNA"/>
</dbReference>
<evidence type="ECO:0000313" key="2">
    <source>
        <dbReference type="EMBL" id="SEH10913.1"/>
    </source>
</evidence>
<keyword evidence="1" id="KW-0812">Transmembrane</keyword>
<feature type="transmembrane region" description="Helical" evidence="1">
    <location>
        <begin position="51"/>
        <end position="72"/>
    </location>
</feature>
<keyword evidence="1" id="KW-0472">Membrane</keyword>
<evidence type="ECO:0000256" key="1">
    <source>
        <dbReference type="SAM" id="Phobius"/>
    </source>
</evidence>
<organism evidence="2 3">
    <name type="scientific">Thermoleophilum album</name>
    <dbReference type="NCBI Taxonomy" id="29539"/>
    <lineage>
        <taxon>Bacteria</taxon>
        <taxon>Bacillati</taxon>
        <taxon>Actinomycetota</taxon>
        <taxon>Thermoleophilia</taxon>
        <taxon>Thermoleophilales</taxon>
        <taxon>Thermoleophilaceae</taxon>
        <taxon>Thermoleophilum</taxon>
    </lineage>
</organism>
<sequence length="207" mass="22785">MAFARHRALWRVRGALAASAFVLCTGIEGMLLHELPPVLLGVREEGMTVPFALIVAAFGNLFLVGAVAPWLARRLEARALAEDLRAVPGELRRYALRDRVGALLLVAGLGGWLAAGLASRPLVVSADVERTENARAVRQWVLRYGDRELVVNLASANTVALADRYFRTCIRRRSGRFVCLLVDTSRDPPRVVRDPDDRPNPEAIGQR</sequence>
<proteinExistence type="predicted"/>
<dbReference type="RefSeq" id="WP_093116080.1">
    <property type="nucleotide sequence ID" value="NZ_FNWJ01000001.1"/>
</dbReference>
<gene>
    <name evidence="2" type="ORF">SAMN02745716_0597</name>
</gene>
<feature type="transmembrane region" description="Helical" evidence="1">
    <location>
        <begin position="100"/>
        <end position="118"/>
    </location>
</feature>